<dbReference type="SUPFAM" id="SSF47203">
    <property type="entry name" value="Acyl-CoA dehydrogenase C-terminal domain-like"/>
    <property type="match status" value="1"/>
</dbReference>
<dbReference type="Gene3D" id="1.10.540.10">
    <property type="entry name" value="Acyl-CoA dehydrogenase/oxidase, N-terminal domain"/>
    <property type="match status" value="1"/>
</dbReference>
<dbReference type="InterPro" id="IPR013107">
    <property type="entry name" value="Acyl-CoA_DH_C"/>
</dbReference>
<keyword evidence="7" id="KW-1185">Reference proteome</keyword>
<dbReference type="InterPro" id="IPR037069">
    <property type="entry name" value="AcylCoA_DH/ox_N_sf"/>
</dbReference>
<name>A0ABV8XTT4_9MICC</name>
<dbReference type="InterPro" id="IPR050741">
    <property type="entry name" value="Acyl-CoA_dehydrogenase"/>
</dbReference>
<feature type="domain" description="Acyl-CoA dehydrogenase/oxidase N-terminal" evidence="4">
    <location>
        <begin position="29"/>
        <end position="115"/>
    </location>
</feature>
<dbReference type="InterPro" id="IPR046373">
    <property type="entry name" value="Acyl-CoA_Oxase/DH_mid-dom_sf"/>
</dbReference>
<evidence type="ECO:0000259" key="4">
    <source>
        <dbReference type="Pfam" id="PF02771"/>
    </source>
</evidence>
<dbReference type="Pfam" id="PF08028">
    <property type="entry name" value="Acyl-CoA_dh_2"/>
    <property type="match status" value="1"/>
</dbReference>
<accession>A0ABV8XTT4</accession>
<evidence type="ECO:0000259" key="5">
    <source>
        <dbReference type="Pfam" id="PF08028"/>
    </source>
</evidence>
<dbReference type="Pfam" id="PF02771">
    <property type="entry name" value="Acyl-CoA_dh_N"/>
    <property type="match status" value="1"/>
</dbReference>
<organism evidence="6 7">
    <name type="scientific">Citricoccus alkalitolerans</name>
    <dbReference type="NCBI Taxonomy" id="246603"/>
    <lineage>
        <taxon>Bacteria</taxon>
        <taxon>Bacillati</taxon>
        <taxon>Actinomycetota</taxon>
        <taxon>Actinomycetes</taxon>
        <taxon>Micrococcales</taxon>
        <taxon>Micrococcaceae</taxon>
        <taxon>Citricoccus</taxon>
    </lineage>
</organism>
<dbReference type="SUPFAM" id="SSF56645">
    <property type="entry name" value="Acyl-CoA dehydrogenase NM domain-like"/>
    <property type="match status" value="1"/>
</dbReference>
<comment type="similarity">
    <text evidence="2">Belongs to the HpaH/HsaA monooxygenase family.</text>
</comment>
<dbReference type="Gene3D" id="2.40.110.10">
    <property type="entry name" value="Butyryl-CoA Dehydrogenase, subunit A, domain 2"/>
    <property type="match status" value="2"/>
</dbReference>
<dbReference type="Proteomes" id="UP001595965">
    <property type="component" value="Unassembled WGS sequence"/>
</dbReference>
<dbReference type="InterPro" id="IPR009100">
    <property type="entry name" value="AcylCoA_DH/oxidase_NM_dom_sf"/>
</dbReference>
<dbReference type="Gene3D" id="1.20.140.10">
    <property type="entry name" value="Butyryl-CoA Dehydrogenase, subunit A, domain 3"/>
    <property type="match status" value="1"/>
</dbReference>
<dbReference type="InterPro" id="IPR036250">
    <property type="entry name" value="AcylCo_DH-like_C"/>
</dbReference>
<evidence type="ECO:0000256" key="3">
    <source>
        <dbReference type="SAM" id="MobiDB-lite"/>
    </source>
</evidence>
<dbReference type="InterPro" id="IPR013786">
    <property type="entry name" value="AcylCoA_DH/ox_N"/>
</dbReference>
<comment type="caution">
    <text evidence="6">The sequence shown here is derived from an EMBL/GenBank/DDBJ whole genome shotgun (WGS) entry which is preliminary data.</text>
</comment>
<evidence type="ECO:0000313" key="7">
    <source>
        <dbReference type="Proteomes" id="UP001595965"/>
    </source>
</evidence>
<evidence type="ECO:0000256" key="1">
    <source>
        <dbReference type="ARBA" id="ARBA00023002"/>
    </source>
</evidence>
<protein>
    <submittedName>
        <fullName evidence="6">Acyl-CoA dehydrogenase family protein</fullName>
    </submittedName>
</protein>
<gene>
    <name evidence="6" type="ORF">ACFO0K_04840</name>
</gene>
<feature type="region of interest" description="Disordered" evidence="3">
    <location>
        <begin position="290"/>
        <end position="313"/>
    </location>
</feature>
<sequence length="472" mass="49827">MTSVSSRYTALSDRFAPAFAEVAQGEVPREAGRHLPFAAFEQLREQGLGALSVPETAGGAGASQEDAFRLLMDLAAVDANTAHLLRSHLSFVQHVLVQPDRTVRDRWLRRVVEGEVAGSALSEGRDAPLGGLGTTVTQDEAGQLLISGNKFYTTGSIFSTWALATVRLDPSVSRALRRKVLSRGTGSRRAASQGPTSLGTTPAAALGGRGGSQRADVALAVVRVRQPRITVKDDWDGFGQRLTGTGTMVFRGAGVEELLTLPSADGPVPLHHESTLMALLAGIGRAALRDGVEQTRRRRRSPNTGGGLTPREDDQLLGIIGELSAQQATAEELVRAAGRDLDAALELAAGPEQPVGESGSAPGGRVAGVGMDDGGTAAEAMHRAALTAHRAHVMVPKLVLDTCTRIFDTLGASATSTDLQLDRHWRNARTIASHDPAVFMARMVGDWEVNGTQTVPYLQTGVAEEVFSPTHP</sequence>
<dbReference type="PANTHER" id="PTHR48083:SF19">
    <property type="entry name" value="FLAVIN-DEPENDENT MONOOXYGENASE, OXYGENASE SUBUNIT HSAA"/>
    <property type="match status" value="1"/>
</dbReference>
<proteinExistence type="inferred from homology"/>
<keyword evidence="1" id="KW-0560">Oxidoreductase</keyword>
<dbReference type="PANTHER" id="PTHR48083">
    <property type="entry name" value="MEDIUM-CHAIN SPECIFIC ACYL-COA DEHYDROGENASE, MITOCHONDRIAL-RELATED"/>
    <property type="match status" value="1"/>
</dbReference>
<dbReference type="EMBL" id="JBHSEN010000001">
    <property type="protein sequence ID" value="MFC4429001.1"/>
    <property type="molecule type" value="Genomic_DNA"/>
</dbReference>
<feature type="domain" description="Acyl-CoA dehydrogenase C-terminal" evidence="5">
    <location>
        <begin position="386"/>
        <end position="434"/>
    </location>
</feature>
<evidence type="ECO:0000313" key="6">
    <source>
        <dbReference type="EMBL" id="MFC4429001.1"/>
    </source>
</evidence>
<dbReference type="RefSeq" id="WP_344229109.1">
    <property type="nucleotide sequence ID" value="NZ_BAAALH010000002.1"/>
</dbReference>
<reference evidence="7" key="1">
    <citation type="journal article" date="2019" name="Int. J. Syst. Evol. Microbiol.">
        <title>The Global Catalogue of Microorganisms (GCM) 10K type strain sequencing project: providing services to taxonomists for standard genome sequencing and annotation.</title>
        <authorList>
            <consortium name="The Broad Institute Genomics Platform"/>
            <consortium name="The Broad Institute Genome Sequencing Center for Infectious Disease"/>
            <person name="Wu L."/>
            <person name="Ma J."/>
        </authorList>
    </citation>
    <scope>NUCLEOTIDE SEQUENCE [LARGE SCALE GENOMIC DNA]</scope>
    <source>
        <strain evidence="7">CGMCC 1.12125</strain>
    </source>
</reference>
<feature type="region of interest" description="Disordered" evidence="3">
    <location>
        <begin position="179"/>
        <end position="210"/>
    </location>
</feature>
<evidence type="ECO:0000256" key="2">
    <source>
        <dbReference type="ARBA" id="ARBA00049661"/>
    </source>
</evidence>